<protein>
    <submittedName>
        <fullName evidence="2">Uncharacterized protein</fullName>
    </submittedName>
</protein>
<keyword evidence="1" id="KW-1133">Transmembrane helix</keyword>
<proteinExistence type="predicted"/>
<keyword evidence="3" id="KW-1185">Reference proteome</keyword>
<comment type="caution">
    <text evidence="2">The sequence shown here is derived from an EMBL/GenBank/DDBJ whole genome shotgun (WGS) entry which is preliminary data.</text>
</comment>
<keyword evidence="1" id="KW-0812">Transmembrane</keyword>
<keyword evidence="1" id="KW-0472">Membrane</keyword>
<evidence type="ECO:0000313" key="3">
    <source>
        <dbReference type="Proteomes" id="UP000298663"/>
    </source>
</evidence>
<evidence type="ECO:0000313" key="2">
    <source>
        <dbReference type="EMBL" id="TKR89079.1"/>
    </source>
</evidence>
<organism evidence="2 3">
    <name type="scientific">Steinernema carpocapsae</name>
    <name type="common">Entomopathogenic nematode</name>
    <dbReference type="NCBI Taxonomy" id="34508"/>
    <lineage>
        <taxon>Eukaryota</taxon>
        <taxon>Metazoa</taxon>
        <taxon>Ecdysozoa</taxon>
        <taxon>Nematoda</taxon>
        <taxon>Chromadorea</taxon>
        <taxon>Rhabditida</taxon>
        <taxon>Tylenchina</taxon>
        <taxon>Panagrolaimomorpha</taxon>
        <taxon>Strongyloidoidea</taxon>
        <taxon>Steinernematidae</taxon>
        <taxon>Steinernema</taxon>
    </lineage>
</organism>
<dbReference type="EMBL" id="AZBU02000003">
    <property type="protein sequence ID" value="TKR89079.1"/>
    <property type="molecule type" value="Genomic_DNA"/>
</dbReference>
<name>A0A4U5NZJ1_STECR</name>
<reference evidence="2 3" key="2">
    <citation type="journal article" date="2019" name="G3 (Bethesda)">
        <title>Hybrid Assembly of the Genome of the Entomopathogenic Nematode Steinernema carpocapsae Identifies the X-Chromosome.</title>
        <authorList>
            <person name="Serra L."/>
            <person name="Macchietto M."/>
            <person name="Macias-Munoz A."/>
            <person name="McGill C.J."/>
            <person name="Rodriguez I.M."/>
            <person name="Rodriguez B."/>
            <person name="Murad R."/>
            <person name="Mortazavi A."/>
        </authorList>
    </citation>
    <scope>NUCLEOTIDE SEQUENCE [LARGE SCALE GENOMIC DNA]</scope>
    <source>
        <strain evidence="2 3">ALL</strain>
    </source>
</reference>
<dbReference type="AlphaFoldDB" id="A0A4U5NZJ1"/>
<dbReference type="Proteomes" id="UP000298663">
    <property type="component" value="Unassembled WGS sequence"/>
</dbReference>
<sequence>MDQDTFDYWVRKDECMARENIVESMPDPTLEMAVEEPVDDYMLLLNIDLAIKDTENKENAGRLLFWTIFTVCFLGLLAFYNPFLTSVFRTLIGPFSVARFIDFSKRANIKFAQYCLFHGERIAQFRILSSSVLAIQSDLEFHVFVLLKLRANPRNCKLNFYLRLKSSATVAGKFWTSSVRSLSFSRSRKTAAATPWSPKRS</sequence>
<gene>
    <name evidence="2" type="ORF">L596_013235</name>
</gene>
<reference evidence="2 3" key="1">
    <citation type="journal article" date="2015" name="Genome Biol.">
        <title>Comparative genomics of Steinernema reveals deeply conserved gene regulatory networks.</title>
        <authorList>
            <person name="Dillman A.R."/>
            <person name="Macchietto M."/>
            <person name="Porter C.F."/>
            <person name="Rogers A."/>
            <person name="Williams B."/>
            <person name="Antoshechkin I."/>
            <person name="Lee M.M."/>
            <person name="Goodwin Z."/>
            <person name="Lu X."/>
            <person name="Lewis E.E."/>
            <person name="Goodrich-Blair H."/>
            <person name="Stock S.P."/>
            <person name="Adams B.J."/>
            <person name="Sternberg P.W."/>
            <person name="Mortazavi A."/>
        </authorList>
    </citation>
    <scope>NUCLEOTIDE SEQUENCE [LARGE SCALE GENOMIC DNA]</scope>
    <source>
        <strain evidence="2 3">ALL</strain>
    </source>
</reference>
<feature type="transmembrane region" description="Helical" evidence="1">
    <location>
        <begin position="63"/>
        <end position="80"/>
    </location>
</feature>
<evidence type="ECO:0000256" key="1">
    <source>
        <dbReference type="SAM" id="Phobius"/>
    </source>
</evidence>
<accession>A0A4U5NZJ1</accession>